<dbReference type="SUPFAM" id="SSF56219">
    <property type="entry name" value="DNase I-like"/>
    <property type="match status" value="1"/>
</dbReference>
<dbReference type="Gene3D" id="3.30.160.60">
    <property type="entry name" value="Classic Zinc Finger"/>
    <property type="match status" value="1"/>
</dbReference>
<dbReference type="Pfam" id="PF00248">
    <property type="entry name" value="Aldo_ket_red"/>
    <property type="match status" value="1"/>
</dbReference>
<dbReference type="SMART" id="SM00355">
    <property type="entry name" value="ZnF_C2H2"/>
    <property type="match status" value="2"/>
</dbReference>
<comment type="caution">
    <text evidence="6">The sequence shown here is derived from an EMBL/GenBank/DDBJ whole genome shotgun (WGS) entry which is preliminary data.</text>
</comment>
<gene>
    <name evidence="6" type="primary">P100</name>
    <name evidence="6" type="synonym">11E</name>
    <name evidence="6" type="ORF">AK812_SmicGene37648</name>
</gene>
<dbReference type="InterPro" id="IPR036812">
    <property type="entry name" value="NAD(P)_OxRdtase_dom_sf"/>
</dbReference>
<keyword evidence="3" id="KW-0560">Oxidoreductase</keyword>
<keyword evidence="7" id="KW-1185">Reference proteome</keyword>
<dbReference type="PANTHER" id="PTHR43827:SF3">
    <property type="entry name" value="NADP-DEPENDENT OXIDOREDUCTASE DOMAIN-CONTAINING PROTEIN"/>
    <property type="match status" value="1"/>
</dbReference>
<dbReference type="GO" id="GO:0016616">
    <property type="term" value="F:oxidoreductase activity, acting on the CH-OH group of donors, NAD or NADP as acceptor"/>
    <property type="evidence" value="ECO:0007669"/>
    <property type="project" value="UniProtKB-ARBA"/>
</dbReference>
<comment type="similarity">
    <text evidence="1">Belongs to the aldo/keto reductase family.</text>
</comment>
<dbReference type="PROSITE" id="PS00028">
    <property type="entry name" value="ZINC_FINGER_C2H2_1"/>
    <property type="match status" value="1"/>
</dbReference>
<dbReference type="EMBL" id="LSRX01001251">
    <property type="protein sequence ID" value="OLP81785.1"/>
    <property type="molecule type" value="Genomic_DNA"/>
</dbReference>
<dbReference type="PANTHER" id="PTHR43827">
    <property type="entry name" value="2,5-DIKETO-D-GLUCONIC ACID REDUCTASE"/>
    <property type="match status" value="1"/>
</dbReference>
<organism evidence="6 7">
    <name type="scientific">Symbiodinium microadriaticum</name>
    <name type="common">Dinoflagellate</name>
    <name type="synonym">Zooxanthella microadriatica</name>
    <dbReference type="NCBI Taxonomy" id="2951"/>
    <lineage>
        <taxon>Eukaryota</taxon>
        <taxon>Sar</taxon>
        <taxon>Alveolata</taxon>
        <taxon>Dinophyceae</taxon>
        <taxon>Suessiales</taxon>
        <taxon>Symbiodiniaceae</taxon>
        <taxon>Symbiodinium</taxon>
    </lineage>
</organism>
<dbReference type="PROSITE" id="PS50157">
    <property type="entry name" value="ZINC_FINGER_C2H2_2"/>
    <property type="match status" value="1"/>
</dbReference>
<evidence type="ECO:0000256" key="2">
    <source>
        <dbReference type="ARBA" id="ARBA00022857"/>
    </source>
</evidence>
<evidence type="ECO:0000256" key="3">
    <source>
        <dbReference type="ARBA" id="ARBA00023002"/>
    </source>
</evidence>
<dbReference type="PRINTS" id="PR00069">
    <property type="entry name" value="ALDKETRDTASE"/>
</dbReference>
<keyword evidence="2" id="KW-0521">NADP</keyword>
<accession>A0A1Q9CFS2</accession>
<keyword evidence="4" id="KW-0862">Zinc</keyword>
<dbReference type="Proteomes" id="UP000186817">
    <property type="component" value="Unassembled WGS sequence"/>
</dbReference>
<evidence type="ECO:0000256" key="4">
    <source>
        <dbReference type="PROSITE-ProRule" id="PRU00042"/>
    </source>
</evidence>
<dbReference type="InterPro" id="IPR036691">
    <property type="entry name" value="Endo/exonu/phosph_ase_sf"/>
</dbReference>
<name>A0A1Q9CFS2_SYMMI</name>
<dbReference type="InterPro" id="IPR013087">
    <property type="entry name" value="Znf_C2H2_type"/>
</dbReference>
<proteinExistence type="inferred from homology"/>
<evidence type="ECO:0000259" key="5">
    <source>
        <dbReference type="PROSITE" id="PS50157"/>
    </source>
</evidence>
<reference evidence="6 7" key="1">
    <citation type="submission" date="2016-02" db="EMBL/GenBank/DDBJ databases">
        <title>Genome analysis of coral dinoflagellate symbionts highlights evolutionary adaptations to a symbiotic lifestyle.</title>
        <authorList>
            <person name="Aranda M."/>
            <person name="Li Y."/>
            <person name="Liew Y.J."/>
            <person name="Baumgarten S."/>
            <person name="Simakov O."/>
            <person name="Wilson M."/>
            <person name="Piel J."/>
            <person name="Ashoor H."/>
            <person name="Bougouffa S."/>
            <person name="Bajic V.B."/>
            <person name="Ryu T."/>
            <person name="Ravasi T."/>
            <person name="Bayer T."/>
            <person name="Micklem G."/>
            <person name="Kim H."/>
            <person name="Bhak J."/>
            <person name="Lajeunesse T.C."/>
            <person name="Voolstra C.R."/>
        </authorList>
    </citation>
    <scope>NUCLEOTIDE SEQUENCE [LARGE SCALE GENOMIC DNA]</scope>
    <source>
        <strain evidence="6 7">CCMP2467</strain>
    </source>
</reference>
<dbReference type="GO" id="GO:0008270">
    <property type="term" value="F:zinc ion binding"/>
    <property type="evidence" value="ECO:0007669"/>
    <property type="project" value="UniProtKB-KW"/>
</dbReference>
<dbReference type="InterPro" id="IPR023210">
    <property type="entry name" value="NADP_OxRdtase_dom"/>
</dbReference>
<evidence type="ECO:0000313" key="7">
    <source>
        <dbReference type="Proteomes" id="UP000186817"/>
    </source>
</evidence>
<keyword evidence="4" id="KW-0479">Metal-binding</keyword>
<dbReference type="Gene3D" id="3.60.10.10">
    <property type="entry name" value="Endonuclease/exonuclease/phosphatase"/>
    <property type="match status" value="1"/>
</dbReference>
<dbReference type="Gene3D" id="3.20.20.100">
    <property type="entry name" value="NADP-dependent oxidoreductase domain"/>
    <property type="match status" value="1"/>
</dbReference>
<dbReference type="SUPFAM" id="SSF51430">
    <property type="entry name" value="NAD(P)-linked oxidoreductase"/>
    <property type="match status" value="1"/>
</dbReference>
<protein>
    <submittedName>
        <fullName evidence="6">Prostaglandin F synthase</fullName>
    </submittedName>
</protein>
<evidence type="ECO:0000313" key="6">
    <source>
        <dbReference type="EMBL" id="OLP81785.1"/>
    </source>
</evidence>
<dbReference type="InterPro" id="IPR020471">
    <property type="entry name" value="AKR"/>
</dbReference>
<evidence type="ECO:0000256" key="1">
    <source>
        <dbReference type="ARBA" id="ARBA00007905"/>
    </source>
</evidence>
<keyword evidence="4" id="KW-0863">Zinc-finger</keyword>
<dbReference type="CDD" id="cd19071">
    <property type="entry name" value="AKR_AKR1-5-like"/>
    <property type="match status" value="1"/>
</dbReference>
<feature type="domain" description="C2H2-type" evidence="5">
    <location>
        <begin position="1043"/>
        <end position="1071"/>
    </location>
</feature>
<dbReference type="OrthoDB" id="415580at2759"/>
<dbReference type="PROSITE" id="PS00062">
    <property type="entry name" value="ALDOKETO_REDUCTASE_2"/>
    <property type="match status" value="1"/>
</dbReference>
<sequence length="1457" mass="159337">MLPPPSAPTSAYDLQFRVVTYNCLSAQGVEQVESLDWQFWRAGVSIAALQETRAFPGRRTATQHFHVLSSEDTEGQLGCQVWLTKDRLDCSDSQTGTSGRFWESASFAVLYSQPRFLLVTVRCGRLKLAVLSAHALTGKARRPEIDAWWMELQGVLRRIPPGHVPLLCIDANAHFAWDSAPPAPTMAQNHNASCMARLLATQQLTATANCLPCGNKVITWRGPQGAEHCLDFIACPTHLAAGMQLQGTLPGFTGKSDRDHEPVLAQIRWKVPGAPLPKACRFDTKQMLTDAGKAKIRAIFASTPRVDWTVDVDSHLHAINTHLTTELSQAFPLQCTAPRSYVLQQHSWQLIQDRRDLQRDLHRCKLAQNRTLLRQVWNALRGHSTSAEDFRLGLQTEALYAKQLRDLRTRVQDSKRKDLAAAAQAAISTARLRGPEALHRHFRYILRSGRRFREPAIQPAILQPDGKFAADSHLVLGQHFATAERATLSQAERIFTTPADLPQQPLQAQTSLSVAALARGFGGLATGKATGPTGLPMELYKADPIGAASVHQPLVMKAQIGGCVPALWRGGHNIAIPKPHKPIQTADAWRAILLCESSLKGVSRAIRGPLLECLEKVRTTAQGGSRPGSPLQIPMAYAQGHLRALRRDGATGALLFVDGKSAFYSTLRQGLFGREGCLSTDYLDTLANALFDSPQERLHFITQAVGPGILAATDVPEPVRRLVTATLRDTWYSVGTSDKHFFETRTGTSPGSPNADIQFQLVFAQVIHKMEALLAEMGAAAQATCHHSQGRNLADIPAPSWMDDLAIPLRAGDAPLLMDMVTKILQELWRSMKEIGLDINFSQGKTELLPVICGAGSRDARKQLLCERGAQHVVPLSHNSSVTLHITSQYVHLGTLLDSSRMITGISVQGLTDDEICQVLGIANPQEARMADLVRHYGWVIAAPDTKLRALWLADTEWFAEVDAAIAQVACSCNVPQAAARKQLEDQPSLASTWARRYTRHCVKARESRAPQRRQQLWALQCLREAGFLLCVRKPTALLIQDVTCEVCGESFATAAACAAHRRKRHGIHAPSSQAAFGTACQVCGTEFWSASRLQDHLKKQASCRNTILAAEIEHDCPPQPKGPHYAWLPATKLVGPLPWWASLRPPAEPVTTAATAPPWHRALRQLTRPGNTLSVLLPAVRSALVHGNLQGATCEDLPVAASCLPVLHKNSSAVSPDVCKIDTVNKIELDLPPPPLEYLDMVLIHFPPCPGMDGKQKSPPEVPCYKDKSGCTHPQACDFVRAQWSVLTDYYNKKKIRAIGVSNYCSACFECLSGSTVMPMVNQVQLHVGMGADPQGFRSFAEKHQIVLQAWSPLGSGGHGSTEILSGNLTTSIGKKYGKSPVQVALKWIASHNVSIATKSSNKEHLKANTEIFDFKLSDEDLASLDAADFAKEDTPSFLCSDPAPSEEAEILRVVV</sequence>
<dbReference type="InterPro" id="IPR018170">
    <property type="entry name" value="Aldo/ket_reductase_CS"/>
</dbReference>